<keyword evidence="2" id="KW-0812">Transmembrane</keyword>
<keyword evidence="2" id="KW-0472">Membrane</keyword>
<evidence type="ECO:0000256" key="2">
    <source>
        <dbReference type="SAM" id="Phobius"/>
    </source>
</evidence>
<dbReference type="EMBL" id="HBFQ01010778">
    <property type="protein sequence ID" value="CAD8833189.1"/>
    <property type="molecule type" value="Transcribed_RNA"/>
</dbReference>
<reference evidence="3" key="1">
    <citation type="submission" date="2021-01" db="EMBL/GenBank/DDBJ databases">
        <authorList>
            <person name="Corre E."/>
            <person name="Pelletier E."/>
            <person name="Niang G."/>
            <person name="Scheremetjew M."/>
            <person name="Finn R."/>
            <person name="Kale V."/>
            <person name="Holt S."/>
            <person name="Cochrane G."/>
            <person name="Meng A."/>
            <person name="Brown T."/>
            <person name="Cohen L."/>
        </authorList>
    </citation>
    <scope>NUCLEOTIDE SEQUENCE</scope>
</reference>
<evidence type="ECO:0008006" key="4">
    <source>
        <dbReference type="Google" id="ProtNLM"/>
    </source>
</evidence>
<proteinExistence type="predicted"/>
<keyword evidence="2" id="KW-1133">Transmembrane helix</keyword>
<dbReference type="AlphaFoldDB" id="A0A7S0ZV15"/>
<accession>A0A7S0ZV15</accession>
<organism evidence="3">
    <name type="scientific">Noctiluca scintillans</name>
    <name type="common">Sea sparkle</name>
    <name type="synonym">Red tide dinoflagellate</name>
    <dbReference type="NCBI Taxonomy" id="2966"/>
    <lineage>
        <taxon>Eukaryota</taxon>
        <taxon>Sar</taxon>
        <taxon>Alveolata</taxon>
        <taxon>Dinophyceae</taxon>
        <taxon>Noctilucales</taxon>
        <taxon>Noctilucaceae</taxon>
        <taxon>Noctiluca</taxon>
    </lineage>
</organism>
<evidence type="ECO:0000256" key="1">
    <source>
        <dbReference type="SAM" id="MobiDB-lite"/>
    </source>
</evidence>
<feature type="region of interest" description="Disordered" evidence="1">
    <location>
        <begin position="218"/>
        <end position="238"/>
    </location>
</feature>
<name>A0A7S0ZV15_NOCSC</name>
<feature type="transmembrane region" description="Helical" evidence="2">
    <location>
        <begin position="121"/>
        <end position="140"/>
    </location>
</feature>
<feature type="transmembrane region" description="Helical" evidence="2">
    <location>
        <begin position="183"/>
        <end position="207"/>
    </location>
</feature>
<feature type="transmembrane region" description="Helical" evidence="2">
    <location>
        <begin position="12"/>
        <end position="34"/>
    </location>
</feature>
<protein>
    <recommendedName>
        <fullName evidence="4">Transmembrane protein</fullName>
    </recommendedName>
</protein>
<feature type="transmembrane region" description="Helical" evidence="2">
    <location>
        <begin position="79"/>
        <end position="100"/>
    </location>
</feature>
<gene>
    <name evidence="3" type="ORF">NSCI0253_LOCUS7537</name>
</gene>
<evidence type="ECO:0000313" key="3">
    <source>
        <dbReference type="EMBL" id="CAD8833189.1"/>
    </source>
</evidence>
<sequence>MKERSFENPFLFCSCVCSCGALLWTVWGLCYLVFGEVLSSCIFHWFARWVAPQPSAHIAHQQITNDDSTAMLVRHFPCLVAASLFVAVPPAVTSTSAFAWHLQRTLGQRRLERFLPTLRRLTLPWCFAYLCFLFYLSRHWHRQGCVSLGKAHEALCSGTMAGAHKLQRLCRRFAMTECLFAEIVLYILTLTAFASFLGALLCLLGLWAAQSSHEARWTTPKSSREHEGGIETQPLLCK</sequence>